<sequence>MVLWSNRDEFDEVGNRSNAIDVVVVEEEKEFGVGEDRRFYLVVVEGSFRLGLQPVRVLEKR</sequence>
<organism evidence="1 2">
    <name type="scientific">Natrinema saccharevitans</name>
    <dbReference type="NCBI Taxonomy" id="301967"/>
    <lineage>
        <taxon>Archaea</taxon>
        <taxon>Methanobacteriati</taxon>
        <taxon>Methanobacteriota</taxon>
        <taxon>Stenosarchaea group</taxon>
        <taxon>Halobacteria</taxon>
        <taxon>Halobacteriales</taxon>
        <taxon>Natrialbaceae</taxon>
        <taxon>Natrinema</taxon>
    </lineage>
</organism>
<keyword evidence="2" id="KW-1185">Reference proteome</keyword>
<dbReference type="AlphaFoldDB" id="A0A1S8ASV7"/>
<name>A0A1S8ASV7_9EURY</name>
<proteinExistence type="predicted"/>
<dbReference type="EMBL" id="LWLN01000001">
    <property type="protein sequence ID" value="OLZ39913.1"/>
    <property type="molecule type" value="Genomic_DNA"/>
</dbReference>
<dbReference type="Proteomes" id="UP000189370">
    <property type="component" value="Unassembled WGS sequence"/>
</dbReference>
<evidence type="ECO:0000313" key="1">
    <source>
        <dbReference type="EMBL" id="OLZ39913.1"/>
    </source>
</evidence>
<accession>A0A1S8ASV7</accession>
<protein>
    <submittedName>
        <fullName evidence="1">Uncharacterized protein</fullName>
    </submittedName>
</protein>
<evidence type="ECO:0000313" key="2">
    <source>
        <dbReference type="Proteomes" id="UP000189370"/>
    </source>
</evidence>
<gene>
    <name evidence="1" type="ORF">A6E15_02465</name>
</gene>
<reference evidence="2" key="1">
    <citation type="submission" date="2016-04" db="EMBL/GenBank/DDBJ databases">
        <authorList>
            <person name="Chen S.-C."/>
            <person name="Lai M.-C."/>
        </authorList>
    </citation>
    <scope>NUCLEOTIDE SEQUENCE [LARGE SCALE GENOMIC DNA]</scope>
    <source>
        <strain evidence="2">AB14</strain>
    </source>
</reference>
<comment type="caution">
    <text evidence="1">The sequence shown here is derived from an EMBL/GenBank/DDBJ whole genome shotgun (WGS) entry which is preliminary data.</text>
</comment>
<dbReference type="RefSeq" id="WP_175607193.1">
    <property type="nucleotide sequence ID" value="NZ_LWLN01000001.1"/>
</dbReference>